<accession>F3KZC0</accession>
<evidence type="ECO:0000256" key="3">
    <source>
        <dbReference type="ARBA" id="ARBA00023315"/>
    </source>
</evidence>
<dbReference type="PANTHER" id="PTHR43365">
    <property type="entry name" value="BLR7806 PROTEIN"/>
    <property type="match status" value="1"/>
</dbReference>
<dbReference type="EMBL" id="AEIG01000011">
    <property type="protein sequence ID" value="EGG30607.1"/>
    <property type="molecule type" value="Genomic_DNA"/>
</dbReference>
<organism evidence="5 6">
    <name type="scientific">Aequoribacter fuscus</name>
    <dbReference type="NCBI Taxonomy" id="2518989"/>
    <lineage>
        <taxon>Bacteria</taxon>
        <taxon>Pseudomonadati</taxon>
        <taxon>Pseudomonadota</taxon>
        <taxon>Gammaproteobacteria</taxon>
        <taxon>Cellvibrionales</taxon>
        <taxon>Halieaceae</taxon>
        <taxon>Aequoribacter</taxon>
    </lineage>
</organism>
<dbReference type="InterPro" id="IPR020613">
    <property type="entry name" value="Thiolase_CS"/>
</dbReference>
<dbReference type="OrthoDB" id="9764638at2"/>
<dbReference type="PANTHER" id="PTHR43365:SF1">
    <property type="entry name" value="ACETYL-COA C-ACYLTRANSFERASE"/>
    <property type="match status" value="1"/>
</dbReference>
<dbReference type="AlphaFoldDB" id="F3KZC0"/>
<dbReference type="CDD" id="cd00751">
    <property type="entry name" value="thiolase"/>
    <property type="match status" value="1"/>
</dbReference>
<dbReference type="STRING" id="2518989.IMCC3088_231"/>
<dbReference type="Gene3D" id="3.40.47.10">
    <property type="match status" value="2"/>
</dbReference>
<dbReference type="RefSeq" id="WP_009574760.1">
    <property type="nucleotide sequence ID" value="NZ_AEIG01000011.1"/>
</dbReference>
<dbReference type="GO" id="GO:0003988">
    <property type="term" value="F:acetyl-CoA C-acyltransferase activity"/>
    <property type="evidence" value="ECO:0007669"/>
    <property type="project" value="UniProtKB-ARBA"/>
</dbReference>
<keyword evidence="2 4" id="KW-0808">Transferase</keyword>
<evidence type="ECO:0000313" key="5">
    <source>
        <dbReference type="EMBL" id="EGG30607.1"/>
    </source>
</evidence>
<gene>
    <name evidence="5" type="ORF">IMCC3088_231</name>
</gene>
<keyword evidence="6" id="KW-1185">Reference proteome</keyword>
<dbReference type="eggNOG" id="COG0183">
    <property type="taxonomic scope" value="Bacteria"/>
</dbReference>
<keyword evidence="3 4" id="KW-0012">Acyltransferase</keyword>
<sequence>MSQVYIYDAIRSARTRAKPDGGLASLTPVQLMAGLYEHIKTRNTLDPQLVEEVALGCVTQAGEQAANIAKTSLMAAGWPQFIPGITVHRFCSSGLDAVNIAAMKIWANQAKVTLGGGIEMMSRVPMLSDKATAFTDPEFAAKHHFLLMGSGADFIATRYGFSREALDEVAFKSQQNAAAAQAQGRFTSIVPIFDSVNSRCVDQDECIRANTTHESLAAMPPAFEALGQAGADAIQSRAYPQFQTIMHGHTAGNSPAMCDGAALVLLGTEELAESLGHSPKARILDTLSVCDEPLEVVSGCVNAVAKLIHKHGLSTDDIDLFEIHEAFAATSLRAQQQLQIDDDKFNVNGGCIALGHPMGATGAMLLGTLLDELTLRNQTLGIVATSGAAGTGTAMLIERCV</sequence>
<evidence type="ECO:0000256" key="2">
    <source>
        <dbReference type="ARBA" id="ARBA00022679"/>
    </source>
</evidence>
<dbReference type="Pfam" id="PF00108">
    <property type="entry name" value="Thiolase_N"/>
    <property type="match status" value="1"/>
</dbReference>
<evidence type="ECO:0000313" key="6">
    <source>
        <dbReference type="Proteomes" id="UP000005615"/>
    </source>
</evidence>
<dbReference type="InterPro" id="IPR002155">
    <property type="entry name" value="Thiolase"/>
</dbReference>
<dbReference type="PROSITE" id="PS00737">
    <property type="entry name" value="THIOLASE_2"/>
    <property type="match status" value="1"/>
</dbReference>
<proteinExistence type="inferred from homology"/>
<dbReference type="SUPFAM" id="SSF53901">
    <property type="entry name" value="Thiolase-like"/>
    <property type="match status" value="2"/>
</dbReference>
<dbReference type="InterPro" id="IPR020616">
    <property type="entry name" value="Thiolase_N"/>
</dbReference>
<dbReference type="Pfam" id="PF02803">
    <property type="entry name" value="Thiolase_C"/>
    <property type="match status" value="1"/>
</dbReference>
<comment type="similarity">
    <text evidence="1 4">Belongs to the thiolase-like superfamily. Thiolase family.</text>
</comment>
<dbReference type="Proteomes" id="UP000005615">
    <property type="component" value="Unassembled WGS sequence"/>
</dbReference>
<dbReference type="InterPro" id="IPR016039">
    <property type="entry name" value="Thiolase-like"/>
</dbReference>
<evidence type="ECO:0000256" key="1">
    <source>
        <dbReference type="ARBA" id="ARBA00010982"/>
    </source>
</evidence>
<comment type="caution">
    <text evidence="5">The sequence shown here is derived from an EMBL/GenBank/DDBJ whole genome shotgun (WGS) entry which is preliminary data.</text>
</comment>
<name>F3KZC0_9GAMM</name>
<reference evidence="5 6" key="1">
    <citation type="journal article" date="2011" name="J. Bacteriol.">
        <title>Genome sequence of strain IMCC3088, a proteorhodopsin-containing marine bacterium belonging to the OM60/NOR5 clade.</title>
        <authorList>
            <person name="Jang Y."/>
            <person name="Oh H.M."/>
            <person name="Kang I."/>
            <person name="Lee K."/>
            <person name="Yang S.J."/>
            <person name="Cho J.C."/>
        </authorList>
    </citation>
    <scope>NUCLEOTIDE SEQUENCE [LARGE SCALE GENOMIC DNA]</scope>
    <source>
        <strain evidence="5 6">IMCC3088</strain>
    </source>
</reference>
<dbReference type="PIRSF" id="PIRSF000429">
    <property type="entry name" value="Ac-CoA_Ac_transf"/>
    <property type="match status" value="1"/>
</dbReference>
<protein>
    <submittedName>
        <fullName evidence="5">3-ketoacyl-CoA thiolase</fullName>
    </submittedName>
</protein>
<evidence type="ECO:0000256" key="4">
    <source>
        <dbReference type="RuleBase" id="RU003557"/>
    </source>
</evidence>
<dbReference type="InterPro" id="IPR020617">
    <property type="entry name" value="Thiolase_C"/>
</dbReference>
<dbReference type="NCBIfam" id="TIGR01930">
    <property type="entry name" value="AcCoA-C-Actrans"/>
    <property type="match status" value="1"/>
</dbReference>